<keyword evidence="4" id="KW-1185">Reference proteome</keyword>
<dbReference type="PANTHER" id="PTHR47993:SF319">
    <property type="entry name" value="F-BOX DOMAIN-CONTAINING PROTEIN"/>
    <property type="match status" value="1"/>
</dbReference>
<dbReference type="Proteomes" id="UP000467841">
    <property type="component" value="Unassembled WGS sequence"/>
</dbReference>
<organism evidence="3 4">
    <name type="scientific">Microthlaspi erraticum</name>
    <dbReference type="NCBI Taxonomy" id="1685480"/>
    <lineage>
        <taxon>Eukaryota</taxon>
        <taxon>Viridiplantae</taxon>
        <taxon>Streptophyta</taxon>
        <taxon>Embryophyta</taxon>
        <taxon>Tracheophyta</taxon>
        <taxon>Spermatophyta</taxon>
        <taxon>Magnoliopsida</taxon>
        <taxon>eudicotyledons</taxon>
        <taxon>Gunneridae</taxon>
        <taxon>Pentapetalae</taxon>
        <taxon>rosids</taxon>
        <taxon>malvids</taxon>
        <taxon>Brassicales</taxon>
        <taxon>Brassicaceae</taxon>
        <taxon>Coluteocarpeae</taxon>
        <taxon>Microthlaspi</taxon>
    </lineage>
</organism>
<dbReference type="InterPro" id="IPR017451">
    <property type="entry name" value="F-box-assoc_interact_dom"/>
</dbReference>
<name>A0A6D2J1Q2_9BRAS</name>
<comment type="caution">
    <text evidence="3">The sequence shown here is derived from an EMBL/GenBank/DDBJ whole genome shotgun (WGS) entry which is preliminary data.</text>
</comment>
<dbReference type="NCBIfam" id="TIGR01640">
    <property type="entry name" value="F_box_assoc_1"/>
    <property type="match status" value="1"/>
</dbReference>
<proteinExistence type="predicted"/>
<sequence length="390" mass="45926">MTNFTDLSEDMIGEILSRVPLISLSAVRSTCKTWNDRSKKQVLGEKGAKKNQFLEFMIRDHNICSLRFDLQKACNEKDDEKDSVDPSMKQISIPDNQDEVYKVYHCDGLLLCVTSDHHIRARLLVWNPYMGQTRWIRHIKKIDRRDVYALGYGYDNNNNRKHKILRTFYDYPNHKECAEVVKCTILALIHGGLLMSIPSPSERFGPRLPLPFQPYRRYSFAYEHLFWVRDEKLAVLSFLYEHDPQVGFELERSDIIEMWISTKTEPNAISWSIFLRIDVREFDYFDLKRYFIDEEKKVAAFLGLNRLDEADPCGYRMANIIGEDGYLRSFKMDEVYWRARDGVVFVCSSYVPSLVQLQINQPDKTEEINQPDETKEKVNHSEETKEQTNR</sequence>
<evidence type="ECO:0000313" key="3">
    <source>
        <dbReference type="EMBL" id="CAA7031125.1"/>
    </source>
</evidence>
<evidence type="ECO:0000256" key="1">
    <source>
        <dbReference type="SAM" id="MobiDB-lite"/>
    </source>
</evidence>
<dbReference type="Pfam" id="PF00646">
    <property type="entry name" value="F-box"/>
    <property type="match status" value="1"/>
</dbReference>
<evidence type="ECO:0000313" key="4">
    <source>
        <dbReference type="Proteomes" id="UP000467841"/>
    </source>
</evidence>
<feature type="domain" description="F-box" evidence="2">
    <location>
        <begin position="7"/>
        <end position="47"/>
    </location>
</feature>
<feature type="region of interest" description="Disordered" evidence="1">
    <location>
        <begin position="362"/>
        <end position="390"/>
    </location>
</feature>
<accession>A0A6D2J1Q2</accession>
<dbReference type="Pfam" id="PF07734">
    <property type="entry name" value="FBA_1"/>
    <property type="match status" value="2"/>
</dbReference>
<dbReference type="AlphaFoldDB" id="A0A6D2J1Q2"/>
<dbReference type="PANTHER" id="PTHR47993">
    <property type="entry name" value="OS09G0372900 PROTEIN-RELATED"/>
    <property type="match status" value="1"/>
</dbReference>
<dbReference type="EMBL" id="CACVBM020001103">
    <property type="protein sequence ID" value="CAA7031125.1"/>
    <property type="molecule type" value="Genomic_DNA"/>
</dbReference>
<dbReference type="InterPro" id="IPR006527">
    <property type="entry name" value="F-box-assoc_dom_typ1"/>
</dbReference>
<protein>
    <recommendedName>
        <fullName evidence="2">F-box domain-containing protein</fullName>
    </recommendedName>
</protein>
<gene>
    <name evidence="3" type="ORF">MERR_LOCUS18360</name>
</gene>
<dbReference type="SMART" id="SM00256">
    <property type="entry name" value="FBOX"/>
    <property type="match status" value="1"/>
</dbReference>
<dbReference type="InterPro" id="IPR001810">
    <property type="entry name" value="F-box_dom"/>
</dbReference>
<reference evidence="3" key="1">
    <citation type="submission" date="2020-01" db="EMBL/GenBank/DDBJ databases">
        <authorList>
            <person name="Mishra B."/>
        </authorList>
    </citation>
    <scope>NUCLEOTIDE SEQUENCE [LARGE SCALE GENOMIC DNA]</scope>
</reference>
<dbReference type="SUPFAM" id="SSF81383">
    <property type="entry name" value="F-box domain"/>
    <property type="match status" value="1"/>
</dbReference>
<dbReference type="InterPro" id="IPR050233">
    <property type="entry name" value="A_thaliana_F-box"/>
</dbReference>
<evidence type="ECO:0000259" key="2">
    <source>
        <dbReference type="SMART" id="SM00256"/>
    </source>
</evidence>
<feature type="compositionally biased region" description="Basic and acidic residues" evidence="1">
    <location>
        <begin position="363"/>
        <end position="390"/>
    </location>
</feature>
<dbReference type="InterPro" id="IPR036047">
    <property type="entry name" value="F-box-like_dom_sf"/>
</dbReference>